<organism evidence="2 3">
    <name type="scientific">Natrinema soli</name>
    <dbReference type="NCBI Taxonomy" id="1930624"/>
    <lineage>
        <taxon>Archaea</taxon>
        <taxon>Methanobacteriati</taxon>
        <taxon>Methanobacteriota</taxon>
        <taxon>Stenosarchaea group</taxon>
        <taxon>Halobacteria</taxon>
        <taxon>Halobacteriales</taxon>
        <taxon>Natrialbaceae</taxon>
        <taxon>Natrinema</taxon>
    </lineage>
</organism>
<keyword evidence="3" id="KW-1185">Reference proteome</keyword>
<evidence type="ECO:0008006" key="4">
    <source>
        <dbReference type="Google" id="ProtNLM"/>
    </source>
</evidence>
<dbReference type="InterPro" id="IPR014748">
    <property type="entry name" value="Enoyl-CoA_hydra_C"/>
</dbReference>
<dbReference type="Gene3D" id="1.10.12.10">
    <property type="entry name" value="Lyase 2-enoyl-coa Hydratase, Chain A, domain 2"/>
    <property type="match status" value="1"/>
</dbReference>
<protein>
    <recommendedName>
        <fullName evidence="4">Enoyl-CoA hydratase/isomerase</fullName>
    </recommendedName>
</protein>
<evidence type="ECO:0000313" key="3">
    <source>
        <dbReference type="Proteomes" id="UP001596383"/>
    </source>
</evidence>
<dbReference type="Proteomes" id="UP001596383">
    <property type="component" value="Unassembled WGS sequence"/>
</dbReference>
<accession>A0ABD5ST30</accession>
<proteinExistence type="predicted"/>
<feature type="region of interest" description="Disordered" evidence="1">
    <location>
        <begin position="32"/>
        <end position="52"/>
    </location>
</feature>
<dbReference type="AlphaFoldDB" id="A0ABD5ST30"/>
<evidence type="ECO:0000313" key="2">
    <source>
        <dbReference type="EMBL" id="MFC6767669.1"/>
    </source>
</evidence>
<evidence type="ECO:0000256" key="1">
    <source>
        <dbReference type="SAM" id="MobiDB-lite"/>
    </source>
</evidence>
<name>A0ABD5ST30_9EURY</name>
<dbReference type="EMBL" id="JBHSWV010000413">
    <property type="protein sequence ID" value="MFC6767669.1"/>
    <property type="molecule type" value="Genomic_DNA"/>
</dbReference>
<dbReference type="RefSeq" id="WP_273740532.1">
    <property type="nucleotide sequence ID" value="NZ_JAQIVI010000413.1"/>
</dbReference>
<gene>
    <name evidence="2" type="ORF">ACFQE6_22560</name>
</gene>
<comment type="caution">
    <text evidence="2">The sequence shown here is derived from an EMBL/GenBank/DDBJ whole genome shotgun (WGS) entry which is preliminary data.</text>
</comment>
<reference evidence="2 3" key="1">
    <citation type="journal article" date="2019" name="Int. J. Syst. Evol. Microbiol.">
        <title>The Global Catalogue of Microorganisms (GCM) 10K type strain sequencing project: providing services to taxonomists for standard genome sequencing and annotation.</title>
        <authorList>
            <consortium name="The Broad Institute Genomics Platform"/>
            <consortium name="The Broad Institute Genome Sequencing Center for Infectious Disease"/>
            <person name="Wu L."/>
            <person name="Ma J."/>
        </authorList>
    </citation>
    <scope>NUCLEOTIDE SEQUENCE [LARGE SCALE GENOMIC DNA]</scope>
    <source>
        <strain evidence="2 3">LMG 29247</strain>
    </source>
</reference>
<sequence>MLSGAGSAFCAGGDIGRMKGCHERNVILQSPRDHREGVDAFFEDRDPEFRGE</sequence>